<accession>A0A078AZ02</accession>
<name>A0A078AZ02_STYLE</name>
<evidence type="ECO:0000313" key="3">
    <source>
        <dbReference type="Proteomes" id="UP000039865"/>
    </source>
</evidence>
<dbReference type="EMBL" id="CCKQ01015543">
    <property type="protein sequence ID" value="CDW87361.1"/>
    <property type="molecule type" value="Genomic_DNA"/>
</dbReference>
<evidence type="ECO:0000256" key="1">
    <source>
        <dbReference type="SAM" id="MobiDB-lite"/>
    </source>
</evidence>
<feature type="compositionally biased region" description="Low complexity" evidence="1">
    <location>
        <begin position="116"/>
        <end position="159"/>
    </location>
</feature>
<feature type="compositionally biased region" description="Acidic residues" evidence="1">
    <location>
        <begin position="299"/>
        <end position="320"/>
    </location>
</feature>
<organism evidence="2 3">
    <name type="scientific">Stylonychia lemnae</name>
    <name type="common">Ciliate</name>
    <dbReference type="NCBI Taxonomy" id="5949"/>
    <lineage>
        <taxon>Eukaryota</taxon>
        <taxon>Sar</taxon>
        <taxon>Alveolata</taxon>
        <taxon>Ciliophora</taxon>
        <taxon>Intramacronucleata</taxon>
        <taxon>Spirotrichea</taxon>
        <taxon>Stichotrichia</taxon>
        <taxon>Sporadotrichida</taxon>
        <taxon>Oxytrichidae</taxon>
        <taxon>Stylonychinae</taxon>
        <taxon>Stylonychia</taxon>
    </lineage>
</organism>
<sequence length="394" mass="45488">MSLFKKFVKSNNQQTSSNSNSSIHTNEEKSKTAKLEDQIKHLNNYIKELVKENEMLQDRNNDMKTTLQQNKQLLGNAHNNGNGNVYTTTKATTIFYQTSPKNSAMTQYNFTTMNETNNVNTSVNHNNNYGNNHHQQHNPQQNNNSSNLNKSQSNNNNITPGSSIQQNKQNSSAHITILCPSCKTQFRQPVPQQSSPNNQAIPDRESTISNRRVHTFSQMFVEKNYQDLGKIQDMLDLSQQQSELILFQDSKGELWQIIPRQDLQNSIQDQIEETINRSNKKKSRNNETGRQQMISQQSDYEDDDEDEDHYEEEEEEEDDDYHQQDSYQNNDLSQRKRQNVIQKLQDQLSNSKNTSMLSGSKSVGKSNQKQIRQPNLMEGDDKNVIVSVLNTEEF</sequence>
<feature type="compositionally biased region" description="Basic and acidic residues" evidence="1">
    <location>
        <begin position="25"/>
        <end position="34"/>
    </location>
</feature>
<feature type="compositionally biased region" description="Polar residues" evidence="1">
    <location>
        <begin position="160"/>
        <end position="170"/>
    </location>
</feature>
<feature type="compositionally biased region" description="Low complexity" evidence="1">
    <location>
        <begin position="10"/>
        <end position="22"/>
    </location>
</feature>
<feature type="region of interest" description="Disordered" evidence="1">
    <location>
        <begin position="275"/>
        <end position="381"/>
    </location>
</feature>
<dbReference type="AlphaFoldDB" id="A0A078AZ02"/>
<keyword evidence="3" id="KW-1185">Reference proteome</keyword>
<reference evidence="2 3" key="1">
    <citation type="submission" date="2014-06" db="EMBL/GenBank/DDBJ databases">
        <authorList>
            <person name="Swart Estienne"/>
        </authorList>
    </citation>
    <scope>NUCLEOTIDE SEQUENCE [LARGE SCALE GENOMIC DNA]</scope>
    <source>
        <strain evidence="2 3">130c</strain>
    </source>
</reference>
<dbReference type="InParanoid" id="A0A078AZ02"/>
<protein>
    <submittedName>
        <fullName evidence="2">Uncharacterized protein</fullName>
    </submittedName>
</protein>
<dbReference type="Proteomes" id="UP000039865">
    <property type="component" value="Unassembled WGS sequence"/>
</dbReference>
<feature type="region of interest" description="Disordered" evidence="1">
    <location>
        <begin position="116"/>
        <end position="170"/>
    </location>
</feature>
<dbReference type="OMA" id="HITILCP"/>
<proteinExistence type="predicted"/>
<feature type="region of interest" description="Disordered" evidence="1">
    <location>
        <begin position="1"/>
        <end position="34"/>
    </location>
</feature>
<evidence type="ECO:0000313" key="2">
    <source>
        <dbReference type="EMBL" id="CDW87361.1"/>
    </source>
</evidence>
<feature type="region of interest" description="Disordered" evidence="1">
    <location>
        <begin position="186"/>
        <end position="209"/>
    </location>
</feature>
<feature type="compositionally biased region" description="Low complexity" evidence="1">
    <location>
        <begin position="188"/>
        <end position="199"/>
    </location>
</feature>
<feature type="compositionally biased region" description="Polar residues" evidence="1">
    <location>
        <begin position="339"/>
        <end position="373"/>
    </location>
</feature>
<gene>
    <name evidence="2" type="primary">Contig4727.g5045</name>
    <name evidence="2" type="ORF">STYLEM_16464</name>
</gene>